<gene>
    <name evidence="1" type="ORF">FY207_04245</name>
</gene>
<name>A0A643CKP5_ANAMA</name>
<reference evidence="1" key="1">
    <citation type="submission" date="2019-08" db="EMBL/GenBank/DDBJ databases">
        <authorList>
            <person name="Amaro Estrada I."/>
            <person name="Quiroz Castaneda R.E."/>
            <person name="Martinez Ocampo F."/>
            <person name="Rodriguez Camarillo S.D."/>
        </authorList>
    </citation>
    <scope>NUCLEOTIDE SEQUENCE</scope>
    <source>
        <strain evidence="1">MEX-30-184-02</strain>
    </source>
</reference>
<protein>
    <submittedName>
        <fullName evidence="1">P44/Msp2 family outer membrane protein</fullName>
    </submittedName>
</protein>
<comment type="caution">
    <text evidence="1">The sequence shown here is derived from an EMBL/GenBank/DDBJ whole genome shotgun (WGS) entry which is preliminary data.</text>
</comment>
<organism evidence="1">
    <name type="scientific">Anaplasma marginale</name>
    <dbReference type="NCBI Taxonomy" id="770"/>
    <lineage>
        <taxon>Bacteria</taxon>
        <taxon>Pseudomonadati</taxon>
        <taxon>Pseudomonadota</taxon>
        <taxon>Alphaproteobacteria</taxon>
        <taxon>Rickettsiales</taxon>
        <taxon>Anaplasmataceae</taxon>
        <taxon>Anaplasma</taxon>
    </lineage>
</organism>
<accession>A0A643CKP5</accession>
<sequence length="80" mass="8695">MAHCPWALHNILGTGCTSRTYKNQEGRRIQGLAVGLTAQRFQPQLTCRLKAGVNYNIARNLTAFIGGTASKALGTNYNNT</sequence>
<proteinExistence type="predicted"/>
<evidence type="ECO:0000313" key="1">
    <source>
        <dbReference type="EMBL" id="KAB0451315.1"/>
    </source>
</evidence>
<dbReference type="EMBL" id="VTCY01000014">
    <property type="protein sequence ID" value="KAB0451315.1"/>
    <property type="molecule type" value="Genomic_DNA"/>
</dbReference>
<dbReference type="AlphaFoldDB" id="A0A643CKP5"/>